<protein>
    <submittedName>
        <fullName evidence="2">RibD C-terminal domain-containing protein</fullName>
    </submittedName>
</protein>
<evidence type="ECO:0000313" key="2">
    <source>
        <dbReference type="EMBL" id="SOB78854.1"/>
    </source>
</evidence>
<evidence type="ECO:0000259" key="1">
    <source>
        <dbReference type="Pfam" id="PF01872"/>
    </source>
</evidence>
<dbReference type="InterPro" id="IPR002734">
    <property type="entry name" value="RibDG_C"/>
</dbReference>
<reference evidence="2 3" key="1">
    <citation type="submission" date="2017-07" db="EMBL/GenBank/DDBJ databases">
        <authorList>
            <person name="Sun Z.S."/>
            <person name="Albrecht U."/>
            <person name="Echele G."/>
            <person name="Lee C.C."/>
        </authorList>
    </citation>
    <scope>NUCLEOTIDE SEQUENCE [LARGE SCALE GENOMIC DNA]</scope>
    <source>
        <strain evidence="2 3">CGMCC 1.12672</strain>
    </source>
</reference>
<accession>A0A285QBK2</accession>
<dbReference type="EMBL" id="OBMI01000001">
    <property type="protein sequence ID" value="SOB78854.1"/>
    <property type="molecule type" value="Genomic_DNA"/>
</dbReference>
<gene>
    <name evidence="2" type="ORF">SAMN06297144_0246</name>
</gene>
<dbReference type="GO" id="GO:0008703">
    <property type="term" value="F:5-amino-6-(5-phosphoribosylamino)uracil reductase activity"/>
    <property type="evidence" value="ECO:0007669"/>
    <property type="project" value="InterPro"/>
</dbReference>
<name>A0A285QBK2_9SPHN</name>
<dbReference type="SUPFAM" id="SSF53597">
    <property type="entry name" value="Dihydrofolate reductase-like"/>
    <property type="match status" value="1"/>
</dbReference>
<dbReference type="OrthoDB" id="2313602at2"/>
<feature type="domain" description="Bacterial bifunctional deaminase-reductase C-terminal" evidence="1">
    <location>
        <begin position="3"/>
        <end position="185"/>
    </location>
</feature>
<dbReference type="Pfam" id="PF01872">
    <property type="entry name" value="RibD_C"/>
    <property type="match status" value="1"/>
</dbReference>
<proteinExistence type="predicted"/>
<dbReference type="RefSeq" id="WP_097062209.1">
    <property type="nucleotide sequence ID" value="NZ_OBMI01000001.1"/>
</dbReference>
<sequence>MRVRVDLMISLDGFATTTDQTPDNPFGQDWSRLVGAYAATRSFRERVLGDANGEGTTGIDDRYARDYFDNIGAEIMGAGKFGLHAFPDDPDWRGWWGDEPPFRCPVFVLTYRPRPPLSMAGGTSFTFLSATPAEALDRARQAANGKDVRIGGGPTIVRDYLKAGLVDHLHVAIAPILLDRGVRLWDDLRGLEAGYTVMSEVAESGTLHLTYRR</sequence>
<dbReference type="AlphaFoldDB" id="A0A285QBK2"/>
<dbReference type="GO" id="GO:0009231">
    <property type="term" value="P:riboflavin biosynthetic process"/>
    <property type="evidence" value="ECO:0007669"/>
    <property type="project" value="InterPro"/>
</dbReference>
<dbReference type="InterPro" id="IPR024072">
    <property type="entry name" value="DHFR-like_dom_sf"/>
</dbReference>
<dbReference type="Proteomes" id="UP000219494">
    <property type="component" value="Unassembled WGS sequence"/>
</dbReference>
<organism evidence="2 3">
    <name type="scientific">Sphingomonas guangdongensis</name>
    <dbReference type="NCBI Taxonomy" id="1141890"/>
    <lineage>
        <taxon>Bacteria</taxon>
        <taxon>Pseudomonadati</taxon>
        <taxon>Pseudomonadota</taxon>
        <taxon>Alphaproteobacteria</taxon>
        <taxon>Sphingomonadales</taxon>
        <taxon>Sphingomonadaceae</taxon>
        <taxon>Sphingomonas</taxon>
    </lineage>
</organism>
<keyword evidence="3" id="KW-1185">Reference proteome</keyword>
<dbReference type="Gene3D" id="3.40.430.10">
    <property type="entry name" value="Dihydrofolate Reductase, subunit A"/>
    <property type="match status" value="1"/>
</dbReference>
<evidence type="ECO:0000313" key="3">
    <source>
        <dbReference type="Proteomes" id="UP000219494"/>
    </source>
</evidence>